<dbReference type="SMART" id="SM00530">
    <property type="entry name" value="HTH_XRE"/>
    <property type="match status" value="1"/>
</dbReference>
<dbReference type="SUPFAM" id="SSF47413">
    <property type="entry name" value="lambda repressor-like DNA-binding domains"/>
    <property type="match status" value="1"/>
</dbReference>
<dbReference type="CDD" id="cd00093">
    <property type="entry name" value="HTH_XRE"/>
    <property type="match status" value="1"/>
</dbReference>
<organism evidence="2 3">
    <name type="scientific">Herbidospora galbida</name>
    <dbReference type="NCBI Taxonomy" id="2575442"/>
    <lineage>
        <taxon>Bacteria</taxon>
        <taxon>Bacillati</taxon>
        <taxon>Actinomycetota</taxon>
        <taxon>Actinomycetes</taxon>
        <taxon>Streptosporangiales</taxon>
        <taxon>Streptosporangiaceae</taxon>
        <taxon>Herbidospora</taxon>
    </lineage>
</organism>
<feature type="domain" description="HTH cro/C1-type" evidence="1">
    <location>
        <begin position="17"/>
        <end position="72"/>
    </location>
</feature>
<dbReference type="AlphaFoldDB" id="A0A4U3MLW2"/>
<evidence type="ECO:0000313" key="2">
    <source>
        <dbReference type="EMBL" id="TKK90545.1"/>
    </source>
</evidence>
<keyword evidence="3" id="KW-1185">Reference proteome</keyword>
<dbReference type="InterPro" id="IPR010982">
    <property type="entry name" value="Lambda_DNA-bd_dom_sf"/>
</dbReference>
<comment type="caution">
    <text evidence="2">The sequence shown here is derived from an EMBL/GenBank/DDBJ whole genome shotgun (WGS) entry which is preliminary data.</text>
</comment>
<dbReference type="OrthoDB" id="4285266at2"/>
<dbReference type="EMBL" id="SZQA01000003">
    <property type="protein sequence ID" value="TKK90545.1"/>
    <property type="molecule type" value="Genomic_DNA"/>
</dbReference>
<dbReference type="Proteomes" id="UP000308705">
    <property type="component" value="Unassembled WGS sequence"/>
</dbReference>
<dbReference type="InterPro" id="IPR043917">
    <property type="entry name" value="DUF5753"/>
</dbReference>
<reference evidence="2 3" key="1">
    <citation type="submission" date="2019-04" db="EMBL/GenBank/DDBJ databases">
        <title>Herbidospora sp. NEAU-GS14.nov., a novel actinomycete isolated from soil.</title>
        <authorList>
            <person name="Han L."/>
        </authorList>
    </citation>
    <scope>NUCLEOTIDE SEQUENCE [LARGE SCALE GENOMIC DNA]</scope>
    <source>
        <strain evidence="2 3">NEAU-GS14</strain>
    </source>
</reference>
<proteinExistence type="predicted"/>
<dbReference type="Gene3D" id="1.10.260.40">
    <property type="entry name" value="lambda repressor-like DNA-binding domains"/>
    <property type="match status" value="1"/>
</dbReference>
<dbReference type="GO" id="GO:0003677">
    <property type="term" value="F:DNA binding"/>
    <property type="evidence" value="ECO:0007669"/>
    <property type="project" value="InterPro"/>
</dbReference>
<dbReference type="Pfam" id="PF13560">
    <property type="entry name" value="HTH_31"/>
    <property type="match status" value="1"/>
</dbReference>
<dbReference type="PROSITE" id="PS50943">
    <property type="entry name" value="HTH_CROC1"/>
    <property type="match status" value="1"/>
</dbReference>
<accession>A0A4U3MLW2</accession>
<dbReference type="RefSeq" id="WP_137246013.1">
    <property type="nucleotide sequence ID" value="NZ_SZQA01000003.1"/>
</dbReference>
<sequence>MAGTNLTLRRRQLAARLKRLRQESGLTLEEVSVRLHASPAKISRLENGQRGASKEDIRALVAIYDVADPAAISELIEMASESRTQALRQEYGDLGHASTYTYIDLEAAAVAITEHQTAVILGLLQTEGYIHALIHSLNAGRVESEVIERRIKARLARQKLLSKANRPRYTTFIDEGALARRVGTPETMHGQVDRLIRSARDKLATIRILPFKLGPYIADDAPFVCFELQDPEATIVHRESFAALEFIERPGDVLAYKRAIEIMNDIALTPDDSIALLSQIRDRDWL</sequence>
<dbReference type="Pfam" id="PF19054">
    <property type="entry name" value="DUF5753"/>
    <property type="match status" value="1"/>
</dbReference>
<dbReference type="InterPro" id="IPR001387">
    <property type="entry name" value="Cro/C1-type_HTH"/>
</dbReference>
<name>A0A4U3MLW2_9ACTN</name>
<protein>
    <submittedName>
        <fullName evidence="2">Helix-turn-helix domain-containing protein</fullName>
    </submittedName>
</protein>
<gene>
    <name evidence="2" type="ORF">FDA94_06015</name>
</gene>
<evidence type="ECO:0000259" key="1">
    <source>
        <dbReference type="PROSITE" id="PS50943"/>
    </source>
</evidence>
<evidence type="ECO:0000313" key="3">
    <source>
        <dbReference type="Proteomes" id="UP000308705"/>
    </source>
</evidence>